<comment type="function">
    <text evidence="2">mRNA-binding protein involved in proper cytoplasmic distribution of mitochondria.</text>
</comment>
<dbReference type="Pfam" id="PF13374">
    <property type="entry name" value="TPR_10"/>
    <property type="match status" value="2"/>
</dbReference>
<dbReference type="GO" id="GO:0048312">
    <property type="term" value="P:intracellular distribution of mitochondria"/>
    <property type="evidence" value="ECO:0007669"/>
    <property type="project" value="TreeGrafter"/>
</dbReference>
<dbReference type="FunCoup" id="A0A2K1QYP2">
    <property type="interactions" value="923"/>
</dbReference>
<evidence type="ECO:0000256" key="2">
    <source>
        <dbReference type="HAMAP-Rule" id="MF_03013"/>
    </source>
</evidence>
<dbReference type="PANTHER" id="PTHR12601:SF6">
    <property type="entry name" value="CLUSTERED MITOCHONDRIA PROTEIN HOMOLOG"/>
    <property type="match status" value="1"/>
</dbReference>
<dbReference type="Pfam" id="PF15044">
    <property type="entry name" value="CLU_N"/>
    <property type="match status" value="1"/>
</dbReference>
<dbReference type="InterPro" id="IPR028275">
    <property type="entry name" value="CLU_N"/>
</dbReference>
<feature type="domain" description="Clu" evidence="4">
    <location>
        <begin position="351"/>
        <end position="595"/>
    </location>
</feature>
<dbReference type="InterPro" id="IPR023231">
    <property type="entry name" value="GSKIP_dom_sf"/>
</dbReference>
<sequence>MEIKVRTHSPPKDIACWAIFELTVEIVGAAQSQDINEEQQIENGSEAKQDGPADAAAEGAPAESVFQLHIKLPHEPGATSVMCSTHEQVQDIRQSIIDLPFTFQYSCFHLEHQGKRINDFVELSEVPGVVEDPHATLVEDPYTDSQARMHFVRIRELIGAAGNRTDLVHGIEAGLSLHDSVSRSTTSKDGKDTSADAGIAQYDLQTPGSVQTLLPLSEEAAPKTVKALSLSPWNPPPYNLRAKGHLMYIVATTNEGEQHNITAHVSGFFVNKSTNQKFDPFPRPAPKGHHAHSLLTLLGEISPSFDAAFKALQEFNGRKDPLASFQLSNAIPASPWAVKPAAASLAEHVSDVTRTQEPYLLAGPENAETLRDWNEEFQSTRELPKESVQDRVFRERLTSKLFAEYNEAAVRGAVLVARGEVAPLNPTEGRDAQIFVYNNVFYSFGADGVGTFASDGGDDAARVATGKDVMGVKAVNQLDIQGLFTPGTVVVDYLGKRLVGQSIVPGIFKQREPGEHQIDYGGVEGKDVIAEHEGFKAPFAELSKSLRVKKHPVWDKESKRHDLEGSVETKGLLGTDGRKYVLDLYRITPLDVAWLEEHRKDTASGDQAEDDNYPHRMAILRPELVESYWRTKLQAYVKDEVAKRQAARGDESSDKQITNGEKHEEPAVGEKTTDESGTEVEKADKKLPEQERVDVSGFQFSLNPDVCCGQKPQTEEEKAEWAKDEIEVRNACKYLTSEVIPKMIHDLSEGDVGFPMDGQSLSSLLHKRGINVRYLGVVAKVADKEHQRLHALKTLCQQEMLARGFKHVSARYLKKLSAPFAHACVAHLFNCLLGASSDSKPVPELDESLKPLYPEDDYSFLDLTPEALASQIEGEVRRRYRYSLETGSVVAGKEMQMLREICLKLGVQLEAKDYFATTQKAVNGHAAPSDSKPSTNGTSHKKKSKRADSPPAASPALKQTFHPDDILNIYPIIKEASPRSVLAEEALEAGRISIAQDQKELGQELLLESLSLHEQIYGILHPEVARVYYALSTLYYTLDEKNAAVELARKATIISERTLGIDHAETILCYLNLSLFEHANGNTKVALGYVRHALDLWKIIYGPSHPDSITTLNNAAVMLQTLKMYHESRIWFESSLTVCEQVAGKTSVNTATLLFQLAQALALDRDPKGAVNRMREAFTIFKNELGPDDRNTKEAENWLESLTSSAVSLARHAKDVQQKKLLLKPRGSRTGGLVGQPDGMRPQPSVGQSVQVPGVGGVGSGGPDSRSVDELLKYINGESKSSTGGKKKVNPKRRQGKA</sequence>
<feature type="region of interest" description="Disordered" evidence="3">
    <location>
        <begin position="643"/>
        <end position="689"/>
    </location>
</feature>
<name>A0A2K1QYP2_9PEZI</name>
<dbReference type="GO" id="GO:0005737">
    <property type="term" value="C:cytoplasm"/>
    <property type="evidence" value="ECO:0007669"/>
    <property type="project" value="UniProtKB-SubCell"/>
</dbReference>
<gene>
    <name evidence="2" type="primary">CLU1</name>
    <name evidence="2" type="synonym">TIF31</name>
    <name evidence="5" type="ORF">CAC42_5618</name>
</gene>
<feature type="region of interest" description="Disordered" evidence="3">
    <location>
        <begin position="1222"/>
        <end position="1298"/>
    </location>
</feature>
<dbReference type="FunFam" id="1.25.40.10:FF:000293">
    <property type="entry name" value="Clustered mitochondria protein homolog"/>
    <property type="match status" value="1"/>
</dbReference>
<reference evidence="5 6" key="1">
    <citation type="submission" date="2017-06" db="EMBL/GenBank/DDBJ databases">
        <title>Draft genome sequence of a variant of Elsinoe murrayae.</title>
        <authorList>
            <person name="Cheng Q."/>
        </authorList>
    </citation>
    <scope>NUCLEOTIDE SEQUENCE [LARGE SCALE GENOMIC DNA]</scope>
    <source>
        <strain evidence="5 6">CQ-2017a</strain>
    </source>
</reference>
<dbReference type="InterPro" id="IPR025697">
    <property type="entry name" value="CLU_dom"/>
</dbReference>
<dbReference type="STRING" id="2082308.A0A2K1QYP2"/>
<dbReference type="PANTHER" id="PTHR12601">
    <property type="entry name" value="EUKARYOTIC TRANSLATION INITIATION FACTOR 3 SUBUNIT EIF-3"/>
    <property type="match status" value="1"/>
</dbReference>
<feature type="compositionally biased region" description="Low complexity" evidence="3">
    <location>
        <begin position="1242"/>
        <end position="1253"/>
    </location>
</feature>
<proteinExistence type="inferred from homology"/>
<accession>A0A2K1QYP2</accession>
<comment type="subunit">
    <text evidence="2">May associate with the eukaryotic translation initiation factor 3 (eIF-3) complex.</text>
</comment>
<organism evidence="5 6">
    <name type="scientific">Sphaceloma murrayae</name>
    <dbReference type="NCBI Taxonomy" id="2082308"/>
    <lineage>
        <taxon>Eukaryota</taxon>
        <taxon>Fungi</taxon>
        <taxon>Dikarya</taxon>
        <taxon>Ascomycota</taxon>
        <taxon>Pezizomycotina</taxon>
        <taxon>Dothideomycetes</taxon>
        <taxon>Dothideomycetidae</taxon>
        <taxon>Myriangiales</taxon>
        <taxon>Elsinoaceae</taxon>
        <taxon>Sphaceloma</taxon>
    </lineage>
</organism>
<evidence type="ECO:0000259" key="4">
    <source>
        <dbReference type="PROSITE" id="PS51823"/>
    </source>
</evidence>
<protein>
    <recommendedName>
        <fullName evidence="2">Clustered mitochondria protein homolog</fullName>
    </recommendedName>
    <alternativeName>
        <fullName evidence="2">Protein TIF31 homolog</fullName>
    </alternativeName>
</protein>
<dbReference type="Gene3D" id="1.25.40.10">
    <property type="entry name" value="Tetratricopeptide repeat domain"/>
    <property type="match status" value="2"/>
</dbReference>
<dbReference type="SUPFAM" id="SSF103107">
    <property type="entry name" value="Hypothetical protein c14orf129, hspc210"/>
    <property type="match status" value="1"/>
</dbReference>
<dbReference type="Proteomes" id="UP000243797">
    <property type="component" value="Unassembled WGS sequence"/>
</dbReference>
<dbReference type="CDD" id="cd15466">
    <property type="entry name" value="CLU-central"/>
    <property type="match status" value="1"/>
</dbReference>
<dbReference type="PROSITE" id="PS51823">
    <property type="entry name" value="CLU"/>
    <property type="match status" value="1"/>
</dbReference>
<comment type="similarity">
    <text evidence="2">Belongs to the CLU family.</text>
</comment>
<evidence type="ECO:0000256" key="3">
    <source>
        <dbReference type="SAM" id="MobiDB-lite"/>
    </source>
</evidence>
<keyword evidence="6" id="KW-1185">Reference proteome</keyword>
<dbReference type="Pfam" id="PF13424">
    <property type="entry name" value="TPR_12"/>
    <property type="match status" value="1"/>
</dbReference>
<feature type="region of interest" description="Disordered" evidence="3">
    <location>
        <begin position="922"/>
        <end position="958"/>
    </location>
</feature>
<keyword evidence="1 2" id="KW-0963">Cytoplasm</keyword>
<evidence type="ECO:0000313" key="5">
    <source>
        <dbReference type="EMBL" id="PNS20168.1"/>
    </source>
</evidence>
<dbReference type="SUPFAM" id="SSF48452">
    <property type="entry name" value="TPR-like"/>
    <property type="match status" value="2"/>
</dbReference>
<comment type="subcellular location">
    <subcellularLocation>
        <location evidence="2">Cytoplasm</location>
    </subcellularLocation>
</comment>
<dbReference type="GO" id="GO:0007005">
    <property type="term" value="P:mitochondrion organization"/>
    <property type="evidence" value="ECO:0007669"/>
    <property type="project" value="UniProtKB-UniRule"/>
</dbReference>
<dbReference type="InterPro" id="IPR027523">
    <property type="entry name" value="CLU_prot"/>
</dbReference>
<dbReference type="InterPro" id="IPR011990">
    <property type="entry name" value="TPR-like_helical_dom_sf"/>
</dbReference>
<dbReference type="InterPro" id="IPR033646">
    <property type="entry name" value="CLU-central"/>
</dbReference>
<dbReference type="OrthoDB" id="1414216at2759"/>
<dbReference type="InParanoid" id="A0A2K1QYP2"/>
<dbReference type="Pfam" id="PF12807">
    <property type="entry name" value="eIF3_p135"/>
    <property type="match status" value="1"/>
</dbReference>
<dbReference type="Pfam" id="PF13236">
    <property type="entry name" value="CLU"/>
    <property type="match status" value="1"/>
</dbReference>
<evidence type="ECO:0000313" key="6">
    <source>
        <dbReference type="Proteomes" id="UP000243797"/>
    </source>
</evidence>
<dbReference type="HAMAP" id="MF_03013">
    <property type="entry name" value="CLU"/>
    <property type="match status" value="1"/>
</dbReference>
<feature type="region of interest" description="Disordered" evidence="3">
    <location>
        <begin position="36"/>
        <end position="60"/>
    </location>
</feature>
<dbReference type="GO" id="GO:0003729">
    <property type="term" value="F:mRNA binding"/>
    <property type="evidence" value="ECO:0007669"/>
    <property type="project" value="TreeGrafter"/>
</dbReference>
<feature type="compositionally biased region" description="Basic residues" evidence="3">
    <location>
        <begin position="1285"/>
        <end position="1298"/>
    </location>
</feature>
<keyword evidence="2" id="KW-0694">RNA-binding</keyword>
<comment type="caution">
    <text evidence="5">The sequence shown here is derived from an EMBL/GenBank/DDBJ whole genome shotgun (WGS) entry which is preliminary data.</text>
</comment>
<dbReference type="EMBL" id="NKHZ01000025">
    <property type="protein sequence ID" value="PNS20168.1"/>
    <property type="molecule type" value="Genomic_DNA"/>
</dbReference>
<evidence type="ECO:0000256" key="1">
    <source>
        <dbReference type="ARBA" id="ARBA00022490"/>
    </source>
</evidence>